<keyword evidence="2" id="KW-1185">Reference proteome</keyword>
<reference evidence="1" key="1">
    <citation type="submission" date="2023-04" db="EMBL/GenBank/DDBJ databases">
        <title>A chromosome-level genome assembly of the parasitoid wasp Eretmocerus hayati.</title>
        <authorList>
            <person name="Zhong Y."/>
            <person name="Liu S."/>
            <person name="Liu Y."/>
        </authorList>
    </citation>
    <scope>NUCLEOTIDE SEQUENCE</scope>
    <source>
        <strain evidence="1">ZJU_SS_LIU_2023</strain>
    </source>
</reference>
<sequence>MSGSKIKSRMSKRGRDSSHGEKMLVTEKIMSLAEDNVDFNNAPSKSDDQKIETGSRRERHARHQSDKKVHKLERDNGKLEKKSKMLRMRVPRLEAKHLTLSSPPKSTVKRFLNSEDTTIEHIQNELIAAVTLKMQLQESYMSCSDERSRKLLKVTTRGKITKGSRSIWRNIQEGSNDSQIILIVSRTRRKKSTTMRSILTEFSIKDSTIDTPNKRHVLKLPSGEKIQKRHLNASLADSFTQYKSEHPAMTVCSPTFCKYEPKYIVTPKLSELDTCDNITHVNLGFIIKALQNKKIIEGTSTNQVVESVTCDEETDNCISNGCTMCLTEEISMKTENIDLDEEIVQVSMTRLAKNLLSQKFRRRPSGSLSILHSVAQSVDQITLIY</sequence>
<name>A0ACC2N9N2_9HYME</name>
<gene>
    <name evidence="1" type="ORF">QAD02_009540</name>
</gene>
<proteinExistence type="predicted"/>
<dbReference type="Proteomes" id="UP001239111">
    <property type="component" value="Chromosome 4"/>
</dbReference>
<accession>A0ACC2N9N2</accession>
<organism evidence="1 2">
    <name type="scientific">Eretmocerus hayati</name>
    <dbReference type="NCBI Taxonomy" id="131215"/>
    <lineage>
        <taxon>Eukaryota</taxon>
        <taxon>Metazoa</taxon>
        <taxon>Ecdysozoa</taxon>
        <taxon>Arthropoda</taxon>
        <taxon>Hexapoda</taxon>
        <taxon>Insecta</taxon>
        <taxon>Pterygota</taxon>
        <taxon>Neoptera</taxon>
        <taxon>Endopterygota</taxon>
        <taxon>Hymenoptera</taxon>
        <taxon>Apocrita</taxon>
        <taxon>Proctotrupomorpha</taxon>
        <taxon>Chalcidoidea</taxon>
        <taxon>Aphelinidae</taxon>
        <taxon>Aphelininae</taxon>
        <taxon>Eretmocerus</taxon>
    </lineage>
</organism>
<comment type="caution">
    <text evidence="1">The sequence shown here is derived from an EMBL/GenBank/DDBJ whole genome shotgun (WGS) entry which is preliminary data.</text>
</comment>
<protein>
    <submittedName>
        <fullName evidence="1">Uncharacterized protein</fullName>
    </submittedName>
</protein>
<dbReference type="EMBL" id="CM056744">
    <property type="protein sequence ID" value="KAJ8667877.1"/>
    <property type="molecule type" value="Genomic_DNA"/>
</dbReference>
<evidence type="ECO:0000313" key="1">
    <source>
        <dbReference type="EMBL" id="KAJ8667877.1"/>
    </source>
</evidence>
<evidence type="ECO:0000313" key="2">
    <source>
        <dbReference type="Proteomes" id="UP001239111"/>
    </source>
</evidence>